<dbReference type="GO" id="GO:0008250">
    <property type="term" value="C:oligosaccharyltransferase complex"/>
    <property type="evidence" value="ECO:0007669"/>
    <property type="project" value="TreeGrafter"/>
</dbReference>
<evidence type="ECO:0000256" key="9">
    <source>
        <dbReference type="SAM" id="Phobius"/>
    </source>
</evidence>
<name>A0A8I2YQ96_9AGAM</name>
<dbReference type="InterPro" id="IPR021149">
    <property type="entry name" value="OligosaccharylTrfase_OST3/OST6"/>
</dbReference>
<reference evidence="11" key="1">
    <citation type="submission" date="2021-03" db="EMBL/GenBank/DDBJ databases">
        <title>Evolutionary innovations through gain and loss of genes in the ectomycorrhizal Boletales.</title>
        <authorList>
            <person name="Wu G."/>
            <person name="Miyauchi S."/>
            <person name="Morin E."/>
            <person name="Yang Z.-L."/>
            <person name="Xu J."/>
            <person name="Martin F.M."/>
        </authorList>
    </citation>
    <scope>NUCLEOTIDE SEQUENCE</scope>
    <source>
        <strain evidence="11">BR01</strain>
    </source>
</reference>
<dbReference type="PANTHER" id="PTHR12692">
    <property type="entry name" value="DOLICHYL-DIPHOSPHOOLIGOSACCHARIDE--PROTEIN GLYCOSYLTRANSFERASE-RELATED"/>
    <property type="match status" value="1"/>
</dbReference>
<comment type="function">
    <text evidence="1">Subunit of the oligosaccharyl transferase (OST) complex that catalyzes the initial transfer of a defined glycan (Glc(3)Man(9)GlcNAc(2) in eukaryotes) from the lipid carrier dolichol-pyrophosphate to an asparagine residue within an Asn-X-Ser/Thr consensus motif in nascent polypeptide chains, the first step in protein N-glycosylation. N-glycosylation occurs cotranslationally and the complex associates with the Sec61 complex at the channel-forming translocon complex that mediates protein translocation across the endoplasmic reticulum (ER). All subunits are required for a maximal enzyme activity.</text>
</comment>
<evidence type="ECO:0000256" key="4">
    <source>
        <dbReference type="ARBA" id="ARBA00022692"/>
    </source>
</evidence>
<sequence>MNILACTILSLLLIPLSLAANPHDELVQLAKAGNGVIHLDERVFDLLTSPKRNWSASIHFTALSPQRKCTPCREFDPSFKAVAKAWSTVPKVHRDTHFFATAEFEDTIKVFQKLQLNSAPLVHVYPATEGPNAKSSANSFKFDFSNGFEAGPLAEQLSIHTPIPIPYSAPIDWSKFGTFISLIPIVTLIFRFIRPVIHNRWVWAAGTVLVSLIMTSGFMFTRIRSMPFVGPDGNWIAAGYQNQFGQEVQIVSMIYGILAASFLMLTIITPYQKSSSRQRTQIYFCTFINFLVFSILISLFRIKNRGTFRSFCFVTMLIQSA</sequence>
<keyword evidence="4 9" id="KW-0812">Transmembrane</keyword>
<dbReference type="GO" id="GO:0018279">
    <property type="term" value="P:protein N-linked glycosylation via asparagine"/>
    <property type="evidence" value="ECO:0007669"/>
    <property type="project" value="TreeGrafter"/>
</dbReference>
<feature type="chain" id="PRO_5034335794" evidence="10">
    <location>
        <begin position="20"/>
        <end position="321"/>
    </location>
</feature>
<evidence type="ECO:0000256" key="8">
    <source>
        <dbReference type="ARBA" id="ARBA00023136"/>
    </source>
</evidence>
<feature type="transmembrane region" description="Helical" evidence="9">
    <location>
        <begin position="200"/>
        <end position="220"/>
    </location>
</feature>
<keyword evidence="12" id="KW-1185">Reference proteome</keyword>
<keyword evidence="5 10" id="KW-0732">Signal</keyword>
<gene>
    <name evidence="11" type="ORF">JVT61DRAFT_2140</name>
</gene>
<dbReference type="Gene3D" id="3.40.30.10">
    <property type="entry name" value="Glutaredoxin"/>
    <property type="match status" value="1"/>
</dbReference>
<keyword evidence="6" id="KW-0256">Endoplasmic reticulum</keyword>
<evidence type="ECO:0000256" key="6">
    <source>
        <dbReference type="ARBA" id="ARBA00022824"/>
    </source>
</evidence>
<dbReference type="EMBL" id="JAGFBS010000012">
    <property type="protein sequence ID" value="KAG6376166.1"/>
    <property type="molecule type" value="Genomic_DNA"/>
</dbReference>
<accession>A0A8I2YQ96</accession>
<keyword evidence="7 9" id="KW-1133">Transmembrane helix</keyword>
<evidence type="ECO:0000313" key="12">
    <source>
        <dbReference type="Proteomes" id="UP000683000"/>
    </source>
</evidence>
<dbReference type="Pfam" id="PF04756">
    <property type="entry name" value="OST3_OST6"/>
    <property type="match status" value="1"/>
</dbReference>
<feature type="transmembrane region" description="Helical" evidence="9">
    <location>
        <begin position="250"/>
        <end position="270"/>
    </location>
</feature>
<evidence type="ECO:0000256" key="10">
    <source>
        <dbReference type="SAM" id="SignalP"/>
    </source>
</evidence>
<evidence type="ECO:0000256" key="2">
    <source>
        <dbReference type="ARBA" id="ARBA00004477"/>
    </source>
</evidence>
<comment type="caution">
    <text evidence="11">The sequence shown here is derived from an EMBL/GenBank/DDBJ whole genome shotgun (WGS) entry which is preliminary data.</text>
</comment>
<comment type="similarity">
    <text evidence="3">Belongs to the OST3/OST6 family.</text>
</comment>
<evidence type="ECO:0000256" key="3">
    <source>
        <dbReference type="ARBA" id="ARBA00009561"/>
    </source>
</evidence>
<feature type="transmembrane region" description="Helical" evidence="9">
    <location>
        <begin position="282"/>
        <end position="302"/>
    </location>
</feature>
<evidence type="ECO:0000256" key="5">
    <source>
        <dbReference type="ARBA" id="ARBA00022729"/>
    </source>
</evidence>
<dbReference type="PANTHER" id="PTHR12692:SF0">
    <property type="entry name" value="GH11935P"/>
    <property type="match status" value="1"/>
</dbReference>
<organism evidence="11 12">
    <name type="scientific">Boletus reticuloceps</name>
    <dbReference type="NCBI Taxonomy" id="495285"/>
    <lineage>
        <taxon>Eukaryota</taxon>
        <taxon>Fungi</taxon>
        <taxon>Dikarya</taxon>
        <taxon>Basidiomycota</taxon>
        <taxon>Agaricomycotina</taxon>
        <taxon>Agaricomycetes</taxon>
        <taxon>Agaricomycetidae</taxon>
        <taxon>Boletales</taxon>
        <taxon>Boletineae</taxon>
        <taxon>Boletaceae</taxon>
        <taxon>Boletoideae</taxon>
        <taxon>Boletus</taxon>
    </lineage>
</organism>
<dbReference type="OrthoDB" id="67566at2759"/>
<evidence type="ECO:0000313" key="11">
    <source>
        <dbReference type="EMBL" id="KAG6376166.1"/>
    </source>
</evidence>
<comment type="subcellular location">
    <subcellularLocation>
        <location evidence="2">Endoplasmic reticulum membrane</location>
        <topology evidence="2">Multi-pass membrane protein</topology>
    </subcellularLocation>
</comment>
<feature type="signal peptide" evidence="10">
    <location>
        <begin position="1"/>
        <end position="19"/>
    </location>
</feature>
<evidence type="ECO:0000256" key="1">
    <source>
        <dbReference type="ARBA" id="ARBA00002791"/>
    </source>
</evidence>
<evidence type="ECO:0000256" key="7">
    <source>
        <dbReference type="ARBA" id="ARBA00022989"/>
    </source>
</evidence>
<proteinExistence type="inferred from homology"/>
<dbReference type="Proteomes" id="UP000683000">
    <property type="component" value="Unassembled WGS sequence"/>
</dbReference>
<keyword evidence="8 9" id="KW-0472">Membrane</keyword>
<dbReference type="AlphaFoldDB" id="A0A8I2YQ96"/>
<protein>
    <submittedName>
        <fullName evidence="11">Uncharacterized protein</fullName>
    </submittedName>
</protein>